<evidence type="ECO:0000313" key="1">
    <source>
        <dbReference type="EMBL" id="CAA7193894.1"/>
    </source>
</evidence>
<dbReference type="AlphaFoldDB" id="A0A6N4X6F3"/>
<sequence>MNEMSYQNKKTNKILVISQAINQPRIINRIKSLSKQYENVEVYSFKRNKYDTKNYINLLDDKVRIKIIGEIQDGIYINRIGLYTKLIILLVRKVFSKYDIYSFGLDSGILSLLFIRSYKVYEISDIKWLYSKGILRNIQKRIDYLVCNYSDKINFTSEGFYLKYYSFISEKKISIIENKFKTYNLVNPIGSIYEKNISIAYVGALRYKNILENVLNIISERNYIELNFYGEGSEEVNNLVKDYASRYDNIQFHGKFRNPDDLERIYKGTNINFVCYDNTLENERVALPNKYYESGFFNIPIVCSKNTFLSTLVEKNNMGWSIDIDYDSLKCFFDNLTVTDLKKKHDNIKLLDKKIFIK</sequence>
<gene>
    <name evidence="1" type="ORF">CHRY9293_00273</name>
</gene>
<protein>
    <submittedName>
        <fullName evidence="1">Uncharacterized protein</fullName>
    </submittedName>
</protein>
<dbReference type="Gene3D" id="3.40.50.2000">
    <property type="entry name" value="Glycogen Phosphorylase B"/>
    <property type="match status" value="1"/>
</dbReference>
<accession>A0A6N4X6F3</accession>
<keyword evidence="2" id="KW-1185">Reference proteome</keyword>
<reference evidence="1 2" key="1">
    <citation type="submission" date="2020-01" db="EMBL/GenBank/DDBJ databases">
        <authorList>
            <person name="Rodrigo-Torres L."/>
            <person name="Arahal R. D."/>
            <person name="Lucena T."/>
        </authorList>
    </citation>
    <scope>NUCLEOTIDE SEQUENCE [LARGE SCALE GENOMIC DNA]</scope>
    <source>
        <strain evidence="1 2">CECT 9293</strain>
    </source>
</reference>
<dbReference type="SUPFAM" id="SSF53756">
    <property type="entry name" value="UDP-Glycosyltransferase/glycogen phosphorylase"/>
    <property type="match status" value="1"/>
</dbReference>
<evidence type="ECO:0000313" key="2">
    <source>
        <dbReference type="Proteomes" id="UP000445144"/>
    </source>
</evidence>
<name>A0A6N4X6F3_9FLAO</name>
<organism evidence="1 2">
    <name type="scientific">Chryseobacterium potabilaquae</name>
    <dbReference type="NCBI Taxonomy" id="2675057"/>
    <lineage>
        <taxon>Bacteria</taxon>
        <taxon>Pseudomonadati</taxon>
        <taxon>Bacteroidota</taxon>
        <taxon>Flavobacteriia</taxon>
        <taxon>Flavobacteriales</taxon>
        <taxon>Weeksellaceae</taxon>
        <taxon>Chryseobacterium group</taxon>
        <taxon>Chryseobacterium</taxon>
    </lineage>
</organism>
<dbReference type="Proteomes" id="UP000445144">
    <property type="component" value="Unassembled WGS sequence"/>
</dbReference>
<dbReference type="EMBL" id="CACVBR010000002">
    <property type="protein sequence ID" value="CAA7193894.1"/>
    <property type="molecule type" value="Genomic_DNA"/>
</dbReference>
<proteinExistence type="predicted"/>